<dbReference type="SUPFAM" id="SSF48179">
    <property type="entry name" value="6-phosphogluconate dehydrogenase C-terminal domain-like"/>
    <property type="match status" value="1"/>
</dbReference>
<name>A0A0C3NQL2_PHLG1</name>
<dbReference type="InterPro" id="IPR036291">
    <property type="entry name" value="NAD(P)-bd_dom_sf"/>
</dbReference>
<dbReference type="STRING" id="745531.A0A0C3NQL2"/>
<accession>A0A0C3NQL2</accession>
<dbReference type="InterPro" id="IPR013328">
    <property type="entry name" value="6PGD_dom2"/>
</dbReference>
<dbReference type="EC" id="1.1.1.44" evidence="3"/>
<dbReference type="InterPro" id="IPR006114">
    <property type="entry name" value="6PGDH_C"/>
</dbReference>
<dbReference type="PRINTS" id="PR00076">
    <property type="entry name" value="6PGDHDRGNASE"/>
</dbReference>
<evidence type="ECO:0000256" key="3">
    <source>
        <dbReference type="ARBA" id="ARBA00013011"/>
    </source>
</evidence>
<dbReference type="GO" id="GO:0019521">
    <property type="term" value="P:D-gluconate metabolic process"/>
    <property type="evidence" value="ECO:0007669"/>
    <property type="project" value="UniProtKB-KW"/>
</dbReference>
<keyword evidence="4" id="KW-0560">Oxidoreductase</keyword>
<keyword evidence="9" id="KW-1185">Reference proteome</keyword>
<evidence type="ECO:0000259" key="7">
    <source>
        <dbReference type="SMART" id="SM01350"/>
    </source>
</evidence>
<dbReference type="GO" id="GO:0004616">
    <property type="term" value="F:phosphogluconate dehydrogenase (decarboxylating) activity"/>
    <property type="evidence" value="ECO:0007669"/>
    <property type="project" value="UniProtKB-EC"/>
</dbReference>
<proteinExistence type="inferred from homology"/>
<dbReference type="Gene3D" id="3.40.50.720">
    <property type="entry name" value="NAD(P)-binding Rossmann-like Domain"/>
    <property type="match status" value="1"/>
</dbReference>
<evidence type="ECO:0000256" key="4">
    <source>
        <dbReference type="ARBA" id="ARBA00023002"/>
    </source>
</evidence>
<evidence type="ECO:0000313" key="8">
    <source>
        <dbReference type="EMBL" id="KIP07454.1"/>
    </source>
</evidence>
<evidence type="ECO:0000256" key="1">
    <source>
        <dbReference type="ARBA" id="ARBA00004874"/>
    </source>
</evidence>
<organism evidence="8 9">
    <name type="scientific">Phlebiopsis gigantea (strain 11061_1 CR5-6)</name>
    <name type="common">White-rot fungus</name>
    <name type="synonym">Peniophora gigantea</name>
    <dbReference type="NCBI Taxonomy" id="745531"/>
    <lineage>
        <taxon>Eukaryota</taxon>
        <taxon>Fungi</taxon>
        <taxon>Dikarya</taxon>
        <taxon>Basidiomycota</taxon>
        <taxon>Agaricomycotina</taxon>
        <taxon>Agaricomycetes</taxon>
        <taxon>Polyporales</taxon>
        <taxon>Phanerochaetaceae</taxon>
        <taxon>Phlebiopsis</taxon>
    </lineage>
</organism>
<dbReference type="GO" id="GO:0050661">
    <property type="term" value="F:NADP binding"/>
    <property type="evidence" value="ECO:0007669"/>
    <property type="project" value="InterPro"/>
</dbReference>
<comment type="pathway">
    <text evidence="1">Carbohydrate degradation; pentose phosphate pathway; D-ribulose 5-phosphate from D-glucose 6-phosphate (oxidative stage): step 3/3.</text>
</comment>
<protein>
    <recommendedName>
        <fullName evidence="3">phosphogluconate dehydrogenase (NADP(+)-dependent, decarboxylating)</fullName>
        <ecNumber evidence="3">1.1.1.44</ecNumber>
    </recommendedName>
</protein>
<dbReference type="SMART" id="SM01350">
    <property type="entry name" value="6PGD"/>
    <property type="match status" value="1"/>
</dbReference>
<dbReference type="HOGENOM" id="CLU_024540_4_0_1"/>
<dbReference type="AlphaFoldDB" id="A0A0C3NQL2"/>
<dbReference type="Gene3D" id="1.10.1040.10">
    <property type="entry name" value="N-(1-d-carboxylethyl)-l-norvaline Dehydrogenase, domain 2"/>
    <property type="match status" value="1"/>
</dbReference>
<dbReference type="FunFam" id="3.40.50.720:FF:000634">
    <property type="entry name" value="6-phosphogluconate dehydrogenase, decarboxylating"/>
    <property type="match status" value="1"/>
</dbReference>
<dbReference type="OrthoDB" id="434986at2759"/>
<dbReference type="Pfam" id="PF00393">
    <property type="entry name" value="6PGD"/>
    <property type="match status" value="1"/>
</dbReference>
<dbReference type="Proteomes" id="UP000053257">
    <property type="component" value="Unassembled WGS sequence"/>
</dbReference>
<evidence type="ECO:0000256" key="2">
    <source>
        <dbReference type="ARBA" id="ARBA00008419"/>
    </source>
</evidence>
<keyword evidence="5" id="KW-0311">Gluconate utilization</keyword>
<dbReference type="GO" id="GO:0006098">
    <property type="term" value="P:pentose-phosphate shunt"/>
    <property type="evidence" value="ECO:0007669"/>
    <property type="project" value="UniProtKB-UniPathway"/>
</dbReference>
<evidence type="ECO:0000256" key="5">
    <source>
        <dbReference type="ARBA" id="ARBA00023064"/>
    </source>
</evidence>
<dbReference type="UniPathway" id="UPA00115">
    <property type="reaction ID" value="UER00410"/>
</dbReference>
<dbReference type="InterPro" id="IPR008927">
    <property type="entry name" value="6-PGluconate_DH-like_C_sf"/>
</dbReference>
<feature type="domain" description="6-phosphogluconate dehydrogenase C-terminal" evidence="7">
    <location>
        <begin position="190"/>
        <end position="532"/>
    </location>
</feature>
<comment type="similarity">
    <text evidence="2">Belongs to the 6-phosphogluconate dehydrogenase family.</text>
</comment>
<dbReference type="SUPFAM" id="SSF51735">
    <property type="entry name" value="NAD(P)-binding Rossmann-fold domains"/>
    <property type="match status" value="1"/>
</dbReference>
<evidence type="ECO:0000256" key="6">
    <source>
        <dbReference type="ARBA" id="ARBA00023126"/>
    </source>
</evidence>
<gene>
    <name evidence="8" type="ORF">PHLGIDRAFT_512324</name>
</gene>
<reference evidence="8 9" key="1">
    <citation type="journal article" date="2014" name="PLoS Genet.">
        <title>Analysis of the Phlebiopsis gigantea genome, transcriptome and secretome provides insight into its pioneer colonization strategies of wood.</title>
        <authorList>
            <person name="Hori C."/>
            <person name="Ishida T."/>
            <person name="Igarashi K."/>
            <person name="Samejima M."/>
            <person name="Suzuki H."/>
            <person name="Master E."/>
            <person name="Ferreira P."/>
            <person name="Ruiz-Duenas F.J."/>
            <person name="Held B."/>
            <person name="Canessa P."/>
            <person name="Larrondo L.F."/>
            <person name="Schmoll M."/>
            <person name="Druzhinina I.S."/>
            <person name="Kubicek C.P."/>
            <person name="Gaskell J.A."/>
            <person name="Kersten P."/>
            <person name="St John F."/>
            <person name="Glasner J."/>
            <person name="Sabat G."/>
            <person name="Splinter BonDurant S."/>
            <person name="Syed K."/>
            <person name="Yadav J."/>
            <person name="Mgbeahuruike A.C."/>
            <person name="Kovalchuk A."/>
            <person name="Asiegbu F.O."/>
            <person name="Lackner G."/>
            <person name="Hoffmeister D."/>
            <person name="Rencoret J."/>
            <person name="Gutierrez A."/>
            <person name="Sun H."/>
            <person name="Lindquist E."/>
            <person name="Barry K."/>
            <person name="Riley R."/>
            <person name="Grigoriev I.V."/>
            <person name="Henrissat B."/>
            <person name="Kues U."/>
            <person name="Berka R.M."/>
            <person name="Martinez A.T."/>
            <person name="Covert S.F."/>
            <person name="Blanchette R.A."/>
            <person name="Cullen D."/>
        </authorList>
    </citation>
    <scope>NUCLEOTIDE SEQUENCE [LARGE SCALE GENOMIC DNA]</scope>
    <source>
        <strain evidence="8 9">11061_1 CR5-6</strain>
    </source>
</reference>
<evidence type="ECO:0000313" key="9">
    <source>
        <dbReference type="Proteomes" id="UP000053257"/>
    </source>
</evidence>
<sequence>MTLTKYTKLGVVGAGSMGSMMAQLFAEAGPGVSIFDVKGDNVEIAVGLSEKNDAIKGKVKGFKDYGAFMASPPSPGHRLLVFSITHGEPADEVLDSLRPHLAKGDIILDGGNEWYQNTERRRRELKREQNVDYIGMGVSGGYQSARHGPSLSPGGDSAAIQRVMPLLEKVSAKAEDGSPCVTRIGPGGSGHYVKMVHNGIEQGMMGAVAEAWGLLRFNLGMKLDEIGEVFKQWSATPELKNTFLIDIGIDICQKRDCSLGKFGASDNENHVISTIVDKVVQDADDTEGTGTWSVAEAARLHVSSPTIAASHFLRLASADRAARLKINENLKLPAALVTPRTTLDAEAKAQLVEDVRQSVIASFLSVFAQGLQLIARQSEKEGWDVSLVSCLKIWRAGCIISSDGLSAVLADVAADFDAGASKANGSALGSATSHPKDASATIPAHTRLTRPLAATFPALRRTILWSLERNACAPTLSATLEWVKYIGAPVLPTMFMEAQLDWFGAHSFERWSSEAGSKGGIVQKGSEHYEWKPA</sequence>
<dbReference type="Pfam" id="PF03446">
    <property type="entry name" value="NAD_binding_2"/>
    <property type="match status" value="1"/>
</dbReference>
<dbReference type="InterPro" id="IPR006183">
    <property type="entry name" value="Pgluconate_DH"/>
</dbReference>
<dbReference type="InterPro" id="IPR006115">
    <property type="entry name" value="6PGDH_NADP-bd"/>
</dbReference>
<dbReference type="PANTHER" id="PTHR11811">
    <property type="entry name" value="6-PHOSPHOGLUCONATE DEHYDROGENASE"/>
    <property type="match status" value="1"/>
</dbReference>
<keyword evidence="6" id="KW-0570">Pentose shunt</keyword>
<dbReference type="EMBL" id="KN840497">
    <property type="protein sequence ID" value="KIP07454.1"/>
    <property type="molecule type" value="Genomic_DNA"/>
</dbReference>